<keyword evidence="1" id="KW-1133">Transmembrane helix</keyword>
<accession>A0A0F9D4M9</accession>
<dbReference type="AlphaFoldDB" id="A0A0F9D4M9"/>
<dbReference type="EMBL" id="LAZR01030400">
    <property type="protein sequence ID" value="KKL56718.1"/>
    <property type="molecule type" value="Genomic_DNA"/>
</dbReference>
<gene>
    <name evidence="2" type="ORF">LCGC14_2242580</name>
</gene>
<name>A0A0F9D4M9_9ZZZZ</name>
<feature type="transmembrane region" description="Helical" evidence="1">
    <location>
        <begin position="12"/>
        <end position="35"/>
    </location>
</feature>
<feature type="non-terminal residue" evidence="2">
    <location>
        <position position="174"/>
    </location>
</feature>
<organism evidence="2">
    <name type="scientific">marine sediment metagenome</name>
    <dbReference type="NCBI Taxonomy" id="412755"/>
    <lineage>
        <taxon>unclassified sequences</taxon>
        <taxon>metagenomes</taxon>
        <taxon>ecological metagenomes</taxon>
    </lineage>
</organism>
<keyword evidence="1" id="KW-0812">Transmembrane</keyword>
<protein>
    <submittedName>
        <fullName evidence="2">Uncharacterized protein</fullName>
    </submittedName>
</protein>
<sequence length="174" mass="17578">MDFELSRKTRIALFVAIMGVAIAVMAIALTGAGIIPQIDMFADGTLVAEKEGLDLVGGSGVTVSAVELSNRVEYTLSTTAPATAGAIALDLGDNGSDESVALIRINVTAADSNSIFTETVPDELTITPANAWPAADALSADPSDCAAGTKAISIVASGDLTCTAVTTTDITNNT</sequence>
<evidence type="ECO:0000313" key="2">
    <source>
        <dbReference type="EMBL" id="KKL56718.1"/>
    </source>
</evidence>
<comment type="caution">
    <text evidence="2">The sequence shown here is derived from an EMBL/GenBank/DDBJ whole genome shotgun (WGS) entry which is preliminary data.</text>
</comment>
<evidence type="ECO:0000256" key="1">
    <source>
        <dbReference type="SAM" id="Phobius"/>
    </source>
</evidence>
<proteinExistence type="predicted"/>
<keyword evidence="1" id="KW-0472">Membrane</keyword>
<reference evidence="2" key="1">
    <citation type="journal article" date="2015" name="Nature">
        <title>Complex archaea that bridge the gap between prokaryotes and eukaryotes.</title>
        <authorList>
            <person name="Spang A."/>
            <person name="Saw J.H."/>
            <person name="Jorgensen S.L."/>
            <person name="Zaremba-Niedzwiedzka K."/>
            <person name="Martijn J."/>
            <person name="Lind A.E."/>
            <person name="van Eijk R."/>
            <person name="Schleper C."/>
            <person name="Guy L."/>
            <person name="Ettema T.J."/>
        </authorList>
    </citation>
    <scope>NUCLEOTIDE SEQUENCE</scope>
</reference>